<evidence type="ECO:0000313" key="3">
    <source>
        <dbReference type="EMBL" id="GGE22743.1"/>
    </source>
</evidence>
<dbReference type="Gene3D" id="6.10.10.120">
    <property type="entry name" value="Antitoxin ParD1-like"/>
    <property type="match status" value="1"/>
</dbReference>
<sequence>MTAKNTSVSLGDHMLNFVQQQVASGRYSSTSDVVRAGLRLLEEHEVRVLALREALIAGENSGESTPFDFNAFIAAKRAKHSAT</sequence>
<dbReference type="CDD" id="cd22231">
    <property type="entry name" value="RHH_NikR_HicB-like"/>
    <property type="match status" value="1"/>
</dbReference>
<proteinExistence type="inferred from homology"/>
<name>A0A917A430_9SPHN</name>
<keyword evidence="4" id="KW-1185">Reference proteome</keyword>
<keyword evidence="2" id="KW-1277">Toxin-antitoxin system</keyword>
<dbReference type="SUPFAM" id="SSF47598">
    <property type="entry name" value="Ribbon-helix-helix"/>
    <property type="match status" value="1"/>
</dbReference>
<dbReference type="PANTHER" id="PTHR36582">
    <property type="entry name" value="ANTITOXIN PARD"/>
    <property type="match status" value="1"/>
</dbReference>
<evidence type="ECO:0000313" key="4">
    <source>
        <dbReference type="Proteomes" id="UP000635071"/>
    </source>
</evidence>
<dbReference type="AlphaFoldDB" id="A0A917A430"/>
<accession>A0A917A430</accession>
<dbReference type="PANTHER" id="PTHR36582:SF2">
    <property type="entry name" value="ANTITOXIN PARD"/>
    <property type="match status" value="1"/>
</dbReference>
<dbReference type="GO" id="GO:0006355">
    <property type="term" value="P:regulation of DNA-templated transcription"/>
    <property type="evidence" value="ECO:0007669"/>
    <property type="project" value="InterPro"/>
</dbReference>
<comment type="similarity">
    <text evidence="1">Belongs to the ParD antitoxin family.</text>
</comment>
<reference evidence="3" key="2">
    <citation type="submission" date="2020-09" db="EMBL/GenBank/DDBJ databases">
        <authorList>
            <person name="Sun Q."/>
            <person name="Zhou Y."/>
        </authorList>
    </citation>
    <scope>NUCLEOTIDE SEQUENCE</scope>
    <source>
        <strain evidence="3">CGMCC 1.15519</strain>
    </source>
</reference>
<protein>
    <submittedName>
        <fullName evidence="3">Antitoxin</fullName>
    </submittedName>
</protein>
<gene>
    <name evidence="3" type="ORF">GCM10011529_31680</name>
</gene>
<dbReference type="NCBIfam" id="TIGR02606">
    <property type="entry name" value="antidote_CC2985"/>
    <property type="match status" value="1"/>
</dbReference>
<evidence type="ECO:0000256" key="1">
    <source>
        <dbReference type="ARBA" id="ARBA00008580"/>
    </source>
</evidence>
<dbReference type="Pfam" id="PF03693">
    <property type="entry name" value="ParD_antitoxin"/>
    <property type="match status" value="1"/>
</dbReference>
<dbReference type="EMBL" id="BMJM01000028">
    <property type="protein sequence ID" value="GGE22743.1"/>
    <property type="molecule type" value="Genomic_DNA"/>
</dbReference>
<organism evidence="3 4">
    <name type="scientific">Sandarakinorhabdus glacialis</name>
    <dbReference type="NCBI Taxonomy" id="1614636"/>
    <lineage>
        <taxon>Bacteria</taxon>
        <taxon>Pseudomonadati</taxon>
        <taxon>Pseudomonadota</taxon>
        <taxon>Alphaproteobacteria</taxon>
        <taxon>Sphingomonadales</taxon>
        <taxon>Sphingosinicellaceae</taxon>
        <taxon>Sandarakinorhabdus</taxon>
    </lineage>
</organism>
<dbReference type="InterPro" id="IPR010985">
    <property type="entry name" value="Ribbon_hlx_hlx"/>
</dbReference>
<reference evidence="3" key="1">
    <citation type="journal article" date="2014" name="Int. J. Syst. Evol. Microbiol.">
        <title>Complete genome sequence of Corynebacterium casei LMG S-19264T (=DSM 44701T), isolated from a smear-ripened cheese.</title>
        <authorList>
            <consortium name="US DOE Joint Genome Institute (JGI-PGF)"/>
            <person name="Walter F."/>
            <person name="Albersmeier A."/>
            <person name="Kalinowski J."/>
            <person name="Ruckert C."/>
        </authorList>
    </citation>
    <scope>NUCLEOTIDE SEQUENCE</scope>
    <source>
        <strain evidence="3">CGMCC 1.15519</strain>
    </source>
</reference>
<dbReference type="InterPro" id="IPR038296">
    <property type="entry name" value="ParD_sf"/>
</dbReference>
<dbReference type="InterPro" id="IPR022789">
    <property type="entry name" value="ParD"/>
</dbReference>
<evidence type="ECO:0000256" key="2">
    <source>
        <dbReference type="ARBA" id="ARBA00022649"/>
    </source>
</evidence>
<dbReference type="RefSeq" id="WP_188764499.1">
    <property type="nucleotide sequence ID" value="NZ_BMJM01000028.1"/>
</dbReference>
<dbReference type="Proteomes" id="UP000635071">
    <property type="component" value="Unassembled WGS sequence"/>
</dbReference>
<comment type="caution">
    <text evidence="3">The sequence shown here is derived from an EMBL/GenBank/DDBJ whole genome shotgun (WGS) entry which is preliminary data.</text>
</comment>